<dbReference type="PANTHER" id="PTHR42770:SF12">
    <property type="entry name" value="AMINO ACID TRANSPORTER"/>
    <property type="match status" value="1"/>
</dbReference>
<name>A0A285NZ37_9BACI</name>
<feature type="transmembrane region" description="Helical" evidence="6">
    <location>
        <begin position="76"/>
        <end position="97"/>
    </location>
</feature>
<dbReference type="InterPro" id="IPR002293">
    <property type="entry name" value="AA/rel_permease1"/>
</dbReference>
<evidence type="ECO:0000256" key="2">
    <source>
        <dbReference type="ARBA" id="ARBA00022475"/>
    </source>
</evidence>
<evidence type="ECO:0000256" key="3">
    <source>
        <dbReference type="ARBA" id="ARBA00022692"/>
    </source>
</evidence>
<dbReference type="Proteomes" id="UP000219356">
    <property type="component" value="Unassembled WGS sequence"/>
</dbReference>
<feature type="transmembrane region" description="Helical" evidence="6">
    <location>
        <begin position="381"/>
        <end position="402"/>
    </location>
</feature>
<evidence type="ECO:0000256" key="5">
    <source>
        <dbReference type="ARBA" id="ARBA00023136"/>
    </source>
</evidence>
<evidence type="ECO:0000313" key="8">
    <source>
        <dbReference type="Proteomes" id="UP000219356"/>
    </source>
</evidence>
<feature type="transmembrane region" description="Helical" evidence="6">
    <location>
        <begin position="347"/>
        <end position="369"/>
    </location>
</feature>
<evidence type="ECO:0000256" key="1">
    <source>
        <dbReference type="ARBA" id="ARBA00004651"/>
    </source>
</evidence>
<accession>A0A285NZ37</accession>
<evidence type="ECO:0000256" key="4">
    <source>
        <dbReference type="ARBA" id="ARBA00022989"/>
    </source>
</evidence>
<keyword evidence="3 6" id="KW-0812">Transmembrane</keyword>
<feature type="transmembrane region" description="Helical" evidence="6">
    <location>
        <begin position="273"/>
        <end position="298"/>
    </location>
</feature>
<dbReference type="PANTHER" id="PTHR42770">
    <property type="entry name" value="AMINO ACID TRANSPORTER-RELATED"/>
    <property type="match status" value="1"/>
</dbReference>
<feature type="transmembrane region" description="Helical" evidence="6">
    <location>
        <begin position="151"/>
        <end position="173"/>
    </location>
</feature>
<dbReference type="PIRSF" id="PIRSF006060">
    <property type="entry name" value="AA_transporter"/>
    <property type="match status" value="1"/>
</dbReference>
<keyword evidence="5 6" id="KW-0472">Membrane</keyword>
<dbReference type="GO" id="GO:0022857">
    <property type="term" value="F:transmembrane transporter activity"/>
    <property type="evidence" value="ECO:0007669"/>
    <property type="project" value="InterPro"/>
</dbReference>
<dbReference type="AlphaFoldDB" id="A0A285NZ37"/>
<feature type="transmembrane region" description="Helical" evidence="6">
    <location>
        <begin position="219"/>
        <end position="244"/>
    </location>
</feature>
<feature type="transmembrane region" description="Helical" evidence="6">
    <location>
        <begin position="41"/>
        <end position="64"/>
    </location>
</feature>
<dbReference type="InterPro" id="IPR050367">
    <property type="entry name" value="APC_superfamily"/>
</dbReference>
<feature type="transmembrane region" description="Helical" evidence="6">
    <location>
        <begin position="185"/>
        <end position="207"/>
    </location>
</feature>
<dbReference type="EMBL" id="OBEK01000003">
    <property type="protein sequence ID" value="SNZ14744.1"/>
    <property type="molecule type" value="Genomic_DNA"/>
</dbReference>
<evidence type="ECO:0000256" key="6">
    <source>
        <dbReference type="SAM" id="Phobius"/>
    </source>
</evidence>
<sequence>MPNKINNKVGLWTAVAASVGIVVASSTMVSLGQGYGSAGPGFIIAMVCALIINLFVAFSFAELAGIMPKGGGMVQYTLPALGPFIGMVSVLTGYVLVSMFAGSAEAYIAGVVVRDVFAPSISPTLVSIVFVIAFVLVNIRGVQLFSKVQIVLTSLMILSIVCIGVIGLTGAGGGEPLETTFEFNAMGAGIFSLVALAFWLFVGIEFVTPMAEELRKPKVYIPLSMILGLAIILVADFIFGSAAIRYVPLDVLANSASPHVDASTAILGRTGQIWIGLVTIFATASTLNTLLFAIPKMLRSMAEERQLPKVFGNLNKWGMPWVSIVFMGALFLIFVVSQVTATASIEIFILAGSLCWCLTYIIAHLNVIILRAKYPMVKRSFKSPLGITFQVIGITGLIYMLFNIYPDPVVKMQIYQFALVFLAIVIVFSFLWIKVKMKRPLFETTPLDTQELKHEEPEVMDHQNNINTNM</sequence>
<protein>
    <submittedName>
        <fullName evidence="7">Amino acid/polyamine/organocation transporter, APC superfamily</fullName>
    </submittedName>
</protein>
<keyword evidence="8" id="KW-1185">Reference proteome</keyword>
<proteinExistence type="predicted"/>
<keyword evidence="2" id="KW-1003">Cell membrane</keyword>
<feature type="transmembrane region" description="Helical" evidence="6">
    <location>
        <begin position="414"/>
        <end position="433"/>
    </location>
</feature>
<feature type="transmembrane region" description="Helical" evidence="6">
    <location>
        <begin position="319"/>
        <end position="341"/>
    </location>
</feature>
<gene>
    <name evidence="7" type="ORF">SAMN05421503_2562</name>
</gene>
<organism evidence="7 8">
    <name type="scientific">Terribacillus aidingensis</name>
    <dbReference type="NCBI Taxonomy" id="586416"/>
    <lineage>
        <taxon>Bacteria</taxon>
        <taxon>Bacillati</taxon>
        <taxon>Bacillota</taxon>
        <taxon>Bacilli</taxon>
        <taxon>Bacillales</taxon>
        <taxon>Bacillaceae</taxon>
        <taxon>Terribacillus</taxon>
    </lineage>
</organism>
<dbReference type="GO" id="GO:0005886">
    <property type="term" value="C:plasma membrane"/>
    <property type="evidence" value="ECO:0007669"/>
    <property type="project" value="UniProtKB-SubCell"/>
</dbReference>
<feature type="transmembrane region" description="Helical" evidence="6">
    <location>
        <begin position="117"/>
        <end position="139"/>
    </location>
</feature>
<dbReference type="Pfam" id="PF13520">
    <property type="entry name" value="AA_permease_2"/>
    <property type="match status" value="1"/>
</dbReference>
<dbReference type="Gene3D" id="1.20.1740.10">
    <property type="entry name" value="Amino acid/polyamine transporter I"/>
    <property type="match status" value="1"/>
</dbReference>
<keyword evidence="4 6" id="KW-1133">Transmembrane helix</keyword>
<dbReference type="RefSeq" id="WP_179637032.1">
    <property type="nucleotide sequence ID" value="NZ_OBEK01000003.1"/>
</dbReference>
<evidence type="ECO:0000313" key="7">
    <source>
        <dbReference type="EMBL" id="SNZ14744.1"/>
    </source>
</evidence>
<comment type="subcellular location">
    <subcellularLocation>
        <location evidence="1">Cell membrane</location>
        <topology evidence="1">Multi-pass membrane protein</topology>
    </subcellularLocation>
</comment>
<reference evidence="8" key="1">
    <citation type="submission" date="2017-09" db="EMBL/GenBank/DDBJ databases">
        <authorList>
            <person name="Varghese N."/>
            <person name="Submissions S."/>
        </authorList>
    </citation>
    <scope>NUCLEOTIDE SEQUENCE [LARGE SCALE GENOMIC DNA]</scope>
    <source>
        <strain evidence="8">CGMCC 1.8913</strain>
    </source>
</reference>
<feature type="transmembrane region" description="Helical" evidence="6">
    <location>
        <begin position="9"/>
        <end position="29"/>
    </location>
</feature>